<keyword evidence="3" id="KW-1185">Reference proteome</keyword>
<dbReference type="AlphaFoldDB" id="A0A1Y5SJU4"/>
<dbReference type="Gene3D" id="1.10.150.20">
    <property type="entry name" value="5' to 3' exonuclease, C-terminal subdomain"/>
    <property type="match status" value="1"/>
</dbReference>
<feature type="compositionally biased region" description="Low complexity" evidence="1">
    <location>
        <begin position="112"/>
        <end position="197"/>
    </location>
</feature>
<name>A0A1Y5SJU4_9RHOB</name>
<dbReference type="OrthoDB" id="9807941at2"/>
<proteinExistence type="predicted"/>
<accession>A0A1Y5SJU4</accession>
<dbReference type="EMBL" id="FWFZ01000006">
    <property type="protein sequence ID" value="SLN41260.1"/>
    <property type="molecule type" value="Genomic_DNA"/>
</dbReference>
<sequence>MTMTQSPVSMYSGFLPAGAAMSVAAPMMQGMAAAFAFQGYAWRMAMAGPLMMIRGSGMTATPFAPFLPKTAPDAKVQDPAAIDAFAEQAVEAVAAMKARVAEIEASLPKPEAAAAETAQASEAAPKVDAAPPAVEAEAPAAEAKAPEMVAETKSETLAPAPAPEAKTPAVAPEVETPAPAAGPEARKPAAAPAPMAEAPKDNAPAPAAETRAESPVPAAARKDASEGTATMAPVRPPALDAPRGTSDDLTMLPGVGTKLAEKLAGFGIYHFDQIAAWSDAEVAWMDENLGGPAGRVTRGRWVAAAAALSGPDGSA</sequence>
<evidence type="ECO:0000256" key="1">
    <source>
        <dbReference type="SAM" id="MobiDB-lite"/>
    </source>
</evidence>
<feature type="region of interest" description="Disordered" evidence="1">
    <location>
        <begin position="112"/>
        <end position="247"/>
    </location>
</feature>
<evidence type="ECO:0000313" key="2">
    <source>
        <dbReference type="EMBL" id="SLN41260.1"/>
    </source>
</evidence>
<dbReference type="RefSeq" id="WP_143535481.1">
    <property type="nucleotide sequence ID" value="NZ_FWFZ01000006.1"/>
</dbReference>
<dbReference type="Proteomes" id="UP000193900">
    <property type="component" value="Unassembled WGS sequence"/>
</dbReference>
<evidence type="ECO:0000313" key="3">
    <source>
        <dbReference type="Proteomes" id="UP000193900"/>
    </source>
</evidence>
<reference evidence="2 3" key="1">
    <citation type="submission" date="2017-03" db="EMBL/GenBank/DDBJ databases">
        <authorList>
            <person name="Afonso C.L."/>
            <person name="Miller P.J."/>
            <person name="Scott M.A."/>
            <person name="Spackman E."/>
            <person name="Goraichik I."/>
            <person name="Dimitrov K.M."/>
            <person name="Suarez D.L."/>
            <person name="Swayne D.E."/>
        </authorList>
    </citation>
    <scope>NUCLEOTIDE SEQUENCE [LARGE SCALE GENOMIC DNA]</scope>
    <source>
        <strain evidence="2 3">CECT 7023</strain>
    </source>
</reference>
<gene>
    <name evidence="2" type="ORF">ROA7023_01642</name>
</gene>
<organism evidence="2 3">
    <name type="scientific">Roseisalinus antarcticus</name>
    <dbReference type="NCBI Taxonomy" id="254357"/>
    <lineage>
        <taxon>Bacteria</taxon>
        <taxon>Pseudomonadati</taxon>
        <taxon>Pseudomonadota</taxon>
        <taxon>Alphaproteobacteria</taxon>
        <taxon>Rhodobacterales</taxon>
        <taxon>Roseobacteraceae</taxon>
        <taxon>Roseisalinus</taxon>
    </lineage>
</organism>
<protein>
    <submittedName>
        <fullName evidence="2">NADH dehydrogenase subunit E</fullName>
    </submittedName>
</protein>